<feature type="domain" description="HTH myb-type" evidence="3">
    <location>
        <begin position="400"/>
        <end position="457"/>
    </location>
</feature>
<name>A0A1S3KCB3_LINAN</name>
<feature type="region of interest" description="Disordered" evidence="1">
    <location>
        <begin position="218"/>
        <end position="243"/>
    </location>
</feature>
<keyword evidence="4" id="KW-1185">Reference proteome</keyword>
<dbReference type="PROSITE" id="PS51294">
    <property type="entry name" value="HTH_MYB"/>
    <property type="match status" value="1"/>
</dbReference>
<dbReference type="InterPro" id="IPR017930">
    <property type="entry name" value="Myb_dom"/>
</dbReference>
<dbReference type="Gene3D" id="1.25.40.210">
    <property type="entry name" value="Telomere repeat-binding factor, dimerisation domain"/>
    <property type="match status" value="1"/>
</dbReference>
<dbReference type="InterPro" id="IPR009057">
    <property type="entry name" value="Homeodomain-like_sf"/>
</dbReference>
<organism evidence="4 5">
    <name type="scientific">Lingula anatina</name>
    <name type="common">Brachiopod</name>
    <name type="synonym">Lingula unguis</name>
    <dbReference type="NCBI Taxonomy" id="7574"/>
    <lineage>
        <taxon>Eukaryota</taxon>
        <taxon>Metazoa</taxon>
        <taxon>Spiralia</taxon>
        <taxon>Lophotrochozoa</taxon>
        <taxon>Brachiopoda</taxon>
        <taxon>Linguliformea</taxon>
        <taxon>Lingulata</taxon>
        <taxon>Lingulida</taxon>
        <taxon>Linguloidea</taxon>
        <taxon>Lingulidae</taxon>
        <taxon>Lingula</taxon>
    </lineage>
</organism>
<evidence type="ECO:0000256" key="1">
    <source>
        <dbReference type="SAM" id="MobiDB-lite"/>
    </source>
</evidence>
<reference evidence="5" key="2">
    <citation type="submission" date="2025-08" db="UniProtKB">
        <authorList>
            <consortium name="RefSeq"/>
        </authorList>
    </citation>
    <scope>IDENTIFICATION</scope>
</reference>
<dbReference type="Proteomes" id="UP000085678">
    <property type="component" value="Unplaced"/>
</dbReference>
<dbReference type="GO" id="GO:0005634">
    <property type="term" value="C:nucleus"/>
    <property type="evidence" value="ECO:0007669"/>
    <property type="project" value="InterPro"/>
</dbReference>
<evidence type="ECO:0000259" key="3">
    <source>
        <dbReference type="PROSITE" id="PS51294"/>
    </source>
</evidence>
<dbReference type="GO" id="GO:0042162">
    <property type="term" value="F:telomeric DNA binding"/>
    <property type="evidence" value="ECO:0007669"/>
    <property type="project" value="InterPro"/>
</dbReference>
<dbReference type="GO" id="GO:0000781">
    <property type="term" value="C:chromosome, telomeric region"/>
    <property type="evidence" value="ECO:0007669"/>
    <property type="project" value="InterPro"/>
</dbReference>
<dbReference type="SUPFAM" id="SSF63600">
    <property type="entry name" value="Telomeric repeat binding factor (TRF) dimerisation domain"/>
    <property type="match status" value="1"/>
</dbReference>
<dbReference type="GeneID" id="106180648"/>
<dbReference type="InterPro" id="IPR017357">
    <property type="entry name" value="TERF1/2"/>
</dbReference>
<dbReference type="SMART" id="SM00717">
    <property type="entry name" value="SANT"/>
    <property type="match status" value="2"/>
</dbReference>
<reference evidence="5" key="1">
    <citation type="journal article" date="2015" name="Nat. Commun.">
        <title>The Lingula genome provides insights into brachiopod evolution and the origin of phosphate biomineralization.</title>
        <authorList>
            <person name="Luo Y.J."/>
            <person name="Takeuchi T."/>
            <person name="Koyanagi R."/>
            <person name="Yamada L."/>
            <person name="Kanda M."/>
            <person name="Khalturina M."/>
            <person name="Fujie M."/>
            <person name="Yamasaki S.I."/>
            <person name="Endo K."/>
            <person name="Satoh N."/>
        </authorList>
    </citation>
    <scope>NUCLEOTIDE SEQUENCE</scope>
</reference>
<feature type="domain" description="Myb-like" evidence="2">
    <location>
        <begin position="405"/>
        <end position="453"/>
    </location>
</feature>
<dbReference type="SUPFAM" id="SSF46689">
    <property type="entry name" value="Homeodomain-like"/>
    <property type="match status" value="2"/>
</dbReference>
<dbReference type="PANTHER" id="PTHR46833">
    <property type="entry name" value="TELOMERIC REPEAT-BINDING FACTOR 2 TERF2"/>
    <property type="match status" value="1"/>
</dbReference>
<dbReference type="GO" id="GO:0031848">
    <property type="term" value="P:protection from non-homologous end joining at telomere"/>
    <property type="evidence" value="ECO:0007669"/>
    <property type="project" value="InterPro"/>
</dbReference>
<dbReference type="Pfam" id="PF00249">
    <property type="entry name" value="Myb_DNA-binding"/>
    <property type="match status" value="1"/>
</dbReference>
<dbReference type="Gene3D" id="1.10.10.60">
    <property type="entry name" value="Homeodomain-like"/>
    <property type="match status" value="1"/>
</dbReference>
<dbReference type="Gene3D" id="1.10.246.220">
    <property type="match status" value="1"/>
</dbReference>
<feature type="region of interest" description="Disordered" evidence="1">
    <location>
        <begin position="324"/>
        <end position="349"/>
    </location>
</feature>
<dbReference type="RefSeq" id="XP_013420132.1">
    <property type="nucleotide sequence ID" value="XM_013564678.2"/>
</dbReference>
<dbReference type="OrthoDB" id="608866at2759"/>
<dbReference type="OMA" id="HMENRYF"/>
<proteinExistence type="predicted"/>
<dbReference type="PANTHER" id="PTHR46833:SF1">
    <property type="entry name" value="TELOMERIC REPEAT-BINDING FACTOR 2"/>
    <property type="match status" value="1"/>
</dbReference>
<dbReference type="InterPro" id="IPR001005">
    <property type="entry name" value="SANT/Myb"/>
</dbReference>
<dbReference type="AlphaFoldDB" id="A0A1S3KCB3"/>
<accession>A0A1S3KCB3</accession>
<evidence type="ECO:0000259" key="2">
    <source>
        <dbReference type="PROSITE" id="PS50090"/>
    </source>
</evidence>
<evidence type="ECO:0000313" key="4">
    <source>
        <dbReference type="Proteomes" id="UP000085678"/>
    </source>
</evidence>
<dbReference type="InterPro" id="IPR036507">
    <property type="entry name" value="Telomere_rpt-bd_fac_dimer_sf"/>
</dbReference>
<dbReference type="InParanoid" id="A0A1S3KCB3"/>
<protein>
    <submittedName>
        <fullName evidence="5">Telomeric repeat-binding factor 2</fullName>
    </submittedName>
</protein>
<dbReference type="KEGG" id="lak:106180648"/>
<dbReference type="PROSITE" id="PS50090">
    <property type="entry name" value="MYB_LIKE"/>
    <property type="match status" value="1"/>
</dbReference>
<sequence length="530" mass="60266">MADNLEVMSMINRWLLDFVCYSAWQEFITQGRIDISASRDFIQGILGKCSNASKTTLHSSKIRLIVLLCKLSDGQEYDTQYNDNQEDQKTVLEYALVAFNKLLSSLQLSDGKKKSSERIVDLISLQAVFVCCRDNNFDLAKAVYKRLWKNVKCSSHKAEIDAVLLSKDVENKILRKHSYESLLENVQTFLQPIVDSFKTPFIISMAKQVLENKKKYFPSSESDEDHNVNSPRTQLMSKKRKTDTNIETRDEYFSSLGLVNSAAGGETAAKKRRINSAAVDLAIDVTRYQTVVIEPDYLKPEGNPINKVIQGLENKLEDIRKCMRPSEQHGPGGVSNGGDQMPSPEKRKCPPKITKLVLNEFGDAETTPESKLCKLGQGPRVDRNLAPPRSPSNVSVTSTSSIRLKQPWMAAEVQSLIKGVEQFGIGQWAVIREKFDLQSRTNVQLKDKWRNLILNNEVDISQFSKSGYDKKPFTAKEEACLWDGVKKFGRQWQVIKEQYPDLRDRSIAALLAKYNTMNRKRWHNHSVDEK</sequence>
<dbReference type="PIRSF" id="PIRSF038016">
    <property type="entry name" value="Telomere_bd-1_Pin2"/>
    <property type="match status" value="1"/>
</dbReference>
<evidence type="ECO:0000313" key="5">
    <source>
        <dbReference type="RefSeq" id="XP_013420132.1"/>
    </source>
</evidence>
<dbReference type="InterPro" id="IPR030657">
    <property type="entry name" value="TERF2"/>
</dbReference>
<feature type="region of interest" description="Disordered" evidence="1">
    <location>
        <begin position="368"/>
        <end position="398"/>
    </location>
</feature>
<dbReference type="CDD" id="cd11660">
    <property type="entry name" value="SANT_TRF"/>
    <property type="match status" value="2"/>
</dbReference>
<gene>
    <name evidence="5" type="primary">LOC106180648</name>
</gene>